<protein>
    <submittedName>
        <fullName evidence="1">Uncharacterized protein</fullName>
    </submittedName>
</protein>
<reference evidence="1 2" key="1">
    <citation type="submission" date="2020-10" db="EMBL/GenBank/DDBJ databases">
        <authorList>
            <person name="Castelo-Branco R."/>
            <person name="Eusebio N."/>
            <person name="Adriana R."/>
            <person name="Vieira A."/>
            <person name="Brugerolle De Fraissinette N."/>
            <person name="Rezende De Castro R."/>
            <person name="Schneider M.P."/>
            <person name="Vasconcelos V."/>
            <person name="Leao P.N."/>
        </authorList>
    </citation>
    <scope>NUCLEOTIDE SEQUENCE [LARGE SCALE GENOMIC DNA]</scope>
    <source>
        <strain evidence="1 2">LEGE 06123</strain>
    </source>
</reference>
<proteinExistence type="predicted"/>
<accession>A0ABR9UZI5</accession>
<organism evidence="1 2">
    <name type="scientific">Gloeocapsopsis crepidinum LEGE 06123</name>
    <dbReference type="NCBI Taxonomy" id="588587"/>
    <lineage>
        <taxon>Bacteria</taxon>
        <taxon>Bacillati</taxon>
        <taxon>Cyanobacteriota</taxon>
        <taxon>Cyanophyceae</taxon>
        <taxon>Oscillatoriophycideae</taxon>
        <taxon>Chroococcales</taxon>
        <taxon>Chroococcaceae</taxon>
        <taxon>Gloeocapsopsis</taxon>
    </lineage>
</organism>
<name>A0ABR9UZI5_9CHRO</name>
<gene>
    <name evidence="1" type="ORF">IQ230_25950</name>
</gene>
<evidence type="ECO:0000313" key="1">
    <source>
        <dbReference type="EMBL" id="MBE9193691.1"/>
    </source>
</evidence>
<dbReference type="RefSeq" id="WP_193935060.1">
    <property type="nucleotide sequence ID" value="NZ_CAWPMZ010000031.1"/>
</dbReference>
<sequence length="65" mass="7262">MPAIAVCSQVFGGLPDAPQLPEVLLHSQHLTIAELIQRSVEAQIHELQIQHQMDAQQVRRALEEV</sequence>
<evidence type="ECO:0000313" key="2">
    <source>
        <dbReference type="Proteomes" id="UP000651156"/>
    </source>
</evidence>
<keyword evidence="2" id="KW-1185">Reference proteome</keyword>
<comment type="caution">
    <text evidence="1">The sequence shown here is derived from an EMBL/GenBank/DDBJ whole genome shotgun (WGS) entry which is preliminary data.</text>
</comment>
<dbReference type="Proteomes" id="UP000651156">
    <property type="component" value="Unassembled WGS sequence"/>
</dbReference>
<dbReference type="EMBL" id="JADEWN010000126">
    <property type="protein sequence ID" value="MBE9193691.1"/>
    <property type="molecule type" value="Genomic_DNA"/>
</dbReference>